<dbReference type="AlphaFoldDB" id="A0A8H9H5C5"/>
<feature type="chain" id="PRO_5034198146" description="Secreted protein" evidence="1">
    <location>
        <begin position="31"/>
        <end position="70"/>
    </location>
</feature>
<dbReference type="Proteomes" id="UP000653480">
    <property type="component" value="Unassembled WGS sequence"/>
</dbReference>
<keyword evidence="3" id="KW-1185">Reference proteome</keyword>
<evidence type="ECO:0008006" key="4">
    <source>
        <dbReference type="Google" id="ProtNLM"/>
    </source>
</evidence>
<evidence type="ECO:0000313" key="2">
    <source>
        <dbReference type="EMBL" id="GGO15256.1"/>
    </source>
</evidence>
<proteinExistence type="predicted"/>
<keyword evidence="1" id="KW-0732">Signal</keyword>
<reference evidence="2" key="1">
    <citation type="journal article" date="2014" name="Int. J. Syst. Evol. Microbiol.">
        <title>Complete genome sequence of Corynebacterium casei LMG S-19264T (=DSM 44701T), isolated from a smear-ripened cheese.</title>
        <authorList>
            <consortium name="US DOE Joint Genome Institute (JGI-PGF)"/>
            <person name="Walter F."/>
            <person name="Albersmeier A."/>
            <person name="Kalinowski J."/>
            <person name="Ruckert C."/>
        </authorList>
    </citation>
    <scope>NUCLEOTIDE SEQUENCE</scope>
    <source>
        <strain evidence="2">CGMCC 4.7138</strain>
    </source>
</reference>
<sequence length="70" mass="7496">MRPWSTVMAGPLAAWAGTAAMAVRATAAMAARNSTESLQKGVWKSSAKFHACLYADKIPLCDRHHLDPAV</sequence>
<evidence type="ECO:0000313" key="3">
    <source>
        <dbReference type="Proteomes" id="UP000653480"/>
    </source>
</evidence>
<gene>
    <name evidence="2" type="ORF">GCM10011574_36500</name>
</gene>
<evidence type="ECO:0000256" key="1">
    <source>
        <dbReference type="SAM" id="SignalP"/>
    </source>
</evidence>
<feature type="signal peptide" evidence="1">
    <location>
        <begin position="1"/>
        <end position="30"/>
    </location>
</feature>
<dbReference type="EMBL" id="BMMN01000006">
    <property type="protein sequence ID" value="GGO15256.1"/>
    <property type="molecule type" value="Genomic_DNA"/>
</dbReference>
<comment type="caution">
    <text evidence="2">The sequence shown here is derived from an EMBL/GenBank/DDBJ whole genome shotgun (WGS) entry which is preliminary data.</text>
</comment>
<name>A0A8H9H5C5_9ACTN</name>
<accession>A0A8H9H5C5</accession>
<protein>
    <recommendedName>
        <fullName evidence="4">Secreted protein</fullName>
    </recommendedName>
</protein>
<reference evidence="2" key="2">
    <citation type="submission" date="2020-09" db="EMBL/GenBank/DDBJ databases">
        <authorList>
            <person name="Sun Q."/>
            <person name="Zhou Y."/>
        </authorList>
    </citation>
    <scope>NUCLEOTIDE SEQUENCE</scope>
    <source>
        <strain evidence="2">CGMCC 4.7138</strain>
    </source>
</reference>
<organism evidence="2 3">
    <name type="scientific">Microbispora bryophytorum</name>
    <dbReference type="NCBI Taxonomy" id="1460882"/>
    <lineage>
        <taxon>Bacteria</taxon>
        <taxon>Bacillati</taxon>
        <taxon>Actinomycetota</taxon>
        <taxon>Actinomycetes</taxon>
        <taxon>Streptosporangiales</taxon>
        <taxon>Streptosporangiaceae</taxon>
        <taxon>Microbispora</taxon>
    </lineage>
</organism>